<dbReference type="AlphaFoldDB" id="A0A6G8Q0D6"/>
<evidence type="ECO:0000259" key="3">
    <source>
        <dbReference type="PROSITE" id="PS01031"/>
    </source>
</evidence>
<comment type="similarity">
    <text evidence="1 2">Belongs to the small heat shock protein (HSP20) family.</text>
</comment>
<organism evidence="4 5">
    <name type="scientific">Rubrobacter marinus</name>
    <dbReference type="NCBI Taxonomy" id="2653852"/>
    <lineage>
        <taxon>Bacteria</taxon>
        <taxon>Bacillati</taxon>
        <taxon>Actinomycetota</taxon>
        <taxon>Rubrobacteria</taxon>
        <taxon>Rubrobacterales</taxon>
        <taxon>Rubrobacteraceae</taxon>
        <taxon>Rubrobacter</taxon>
    </lineage>
</organism>
<reference evidence="4 5" key="1">
    <citation type="submission" date="2019-10" db="EMBL/GenBank/DDBJ databases">
        <title>Rubrobacter sp nov SCSIO 52915 isolated from a deep-sea sediment in the South China Sea.</title>
        <authorList>
            <person name="Chen R.W."/>
        </authorList>
    </citation>
    <scope>NUCLEOTIDE SEQUENCE [LARGE SCALE GENOMIC DNA]</scope>
    <source>
        <strain evidence="4 5">SCSIO 52915</strain>
    </source>
</reference>
<feature type="domain" description="SHSP" evidence="3">
    <location>
        <begin position="57"/>
        <end position="170"/>
    </location>
</feature>
<dbReference type="CDD" id="cd06464">
    <property type="entry name" value="ACD_sHsps-like"/>
    <property type="match status" value="1"/>
</dbReference>
<dbReference type="SUPFAM" id="SSF49764">
    <property type="entry name" value="HSP20-like chaperones"/>
    <property type="match status" value="1"/>
</dbReference>
<dbReference type="InterPro" id="IPR031107">
    <property type="entry name" value="Small_HSP"/>
</dbReference>
<sequence>MRGLVSLGQRRTGEERVMEERQANLFGRLQGLASEWDRMRYVGTRGYGAGMEERPWAPPSAWVPNADVFARGEDLVVRVQLAGVGREDVEVTLRDDVLTISGERRGDPREEGHEPYVTELFYGQFRRDVNLPPGTDGSRIEAVFNNGMVEITVKGAAAARAREPQRIEVKESSD</sequence>
<evidence type="ECO:0000313" key="4">
    <source>
        <dbReference type="EMBL" id="QIN79944.1"/>
    </source>
</evidence>
<evidence type="ECO:0000256" key="2">
    <source>
        <dbReference type="RuleBase" id="RU003616"/>
    </source>
</evidence>
<dbReference type="InterPro" id="IPR002068">
    <property type="entry name" value="A-crystallin/Hsp20_dom"/>
</dbReference>
<dbReference type="KEGG" id="rmar:GBA65_17020"/>
<dbReference type="Proteomes" id="UP000502706">
    <property type="component" value="Chromosome"/>
</dbReference>
<accession>A0A6G8Q0D6</accession>
<dbReference type="PROSITE" id="PS01031">
    <property type="entry name" value="SHSP"/>
    <property type="match status" value="1"/>
</dbReference>
<dbReference type="InterPro" id="IPR008978">
    <property type="entry name" value="HSP20-like_chaperone"/>
</dbReference>
<protein>
    <submittedName>
        <fullName evidence="4">Hsp20 family protein</fullName>
    </submittedName>
</protein>
<evidence type="ECO:0000256" key="1">
    <source>
        <dbReference type="PROSITE-ProRule" id="PRU00285"/>
    </source>
</evidence>
<evidence type="ECO:0000313" key="5">
    <source>
        <dbReference type="Proteomes" id="UP000502706"/>
    </source>
</evidence>
<dbReference type="Pfam" id="PF00011">
    <property type="entry name" value="HSP20"/>
    <property type="match status" value="1"/>
</dbReference>
<name>A0A6G8Q0D6_9ACTN</name>
<gene>
    <name evidence="4" type="ORF">GBA65_17020</name>
</gene>
<dbReference type="Gene3D" id="2.60.40.790">
    <property type="match status" value="1"/>
</dbReference>
<dbReference type="PANTHER" id="PTHR11527">
    <property type="entry name" value="HEAT-SHOCK PROTEIN 20 FAMILY MEMBER"/>
    <property type="match status" value="1"/>
</dbReference>
<keyword evidence="5" id="KW-1185">Reference proteome</keyword>
<proteinExistence type="inferred from homology"/>
<dbReference type="EMBL" id="CP045121">
    <property type="protein sequence ID" value="QIN79944.1"/>
    <property type="molecule type" value="Genomic_DNA"/>
</dbReference>